<keyword evidence="9 15" id="KW-0456">Lyase</keyword>
<evidence type="ECO:0000259" key="14">
    <source>
        <dbReference type="Pfam" id="PF14821"/>
    </source>
</evidence>
<dbReference type="UniPathway" id="UPA00050">
    <property type="reaction ID" value="UER00065"/>
</dbReference>
<dbReference type="EMBL" id="CP001998">
    <property type="protein sequence ID" value="ADE55623.1"/>
    <property type="molecule type" value="Genomic_DNA"/>
</dbReference>
<reference evidence="15 16" key="1">
    <citation type="journal article" date="2010" name="Stand. Genomic Sci.">
        <title>Complete genome sequence of Coraliomargarita akajimensis type strain (04OKA010-24).</title>
        <authorList>
            <person name="Mavromatis K."/>
            <person name="Abt B."/>
            <person name="Brambilla E."/>
            <person name="Lapidus A."/>
            <person name="Copeland A."/>
            <person name="Deshpande S."/>
            <person name="Nolan M."/>
            <person name="Lucas S."/>
            <person name="Tice H."/>
            <person name="Cheng J.F."/>
            <person name="Han C."/>
            <person name="Detter J.C."/>
            <person name="Woyke T."/>
            <person name="Goodwin L."/>
            <person name="Pitluck S."/>
            <person name="Held B."/>
            <person name="Brettin T."/>
            <person name="Tapia R."/>
            <person name="Ivanova N."/>
            <person name="Mikhailova N."/>
            <person name="Pati A."/>
            <person name="Liolios K."/>
            <person name="Chen A."/>
            <person name="Palaniappan K."/>
            <person name="Land M."/>
            <person name="Hauser L."/>
            <person name="Chang Y.J."/>
            <person name="Jeffries C.D."/>
            <person name="Rohde M."/>
            <person name="Goker M."/>
            <person name="Bristow J."/>
            <person name="Eisen J.A."/>
            <person name="Markowitz V."/>
            <person name="Hugenholtz P."/>
            <person name="Klenk H.P."/>
            <person name="Kyrpides N.C."/>
        </authorList>
    </citation>
    <scope>NUCLEOTIDE SEQUENCE [LARGE SCALE GENOMIC DNA]</scope>
    <source>
        <strain evidence="16">DSM 45221 / IAM 15411 / JCM 23193 / KCTC 12865</strain>
    </source>
</reference>
<evidence type="ECO:0000256" key="9">
    <source>
        <dbReference type="ARBA" id="ARBA00023239"/>
    </source>
</evidence>
<gene>
    <name evidence="15" type="ordered locus">Caka_2607</name>
</gene>
<dbReference type="Pfam" id="PF00291">
    <property type="entry name" value="PALP"/>
    <property type="match status" value="1"/>
</dbReference>
<dbReference type="InterPro" id="IPR000634">
    <property type="entry name" value="Ser/Thr_deHydtase_PyrdxlP-BS"/>
</dbReference>
<comment type="catalytic activity">
    <reaction evidence="10">
        <text>O-phospho-L-homoserine + H2O = L-threonine + phosphate</text>
        <dbReference type="Rhea" id="RHEA:10840"/>
        <dbReference type="ChEBI" id="CHEBI:15377"/>
        <dbReference type="ChEBI" id="CHEBI:43474"/>
        <dbReference type="ChEBI" id="CHEBI:57590"/>
        <dbReference type="ChEBI" id="CHEBI:57926"/>
        <dbReference type="EC" id="4.2.3.1"/>
    </reaction>
</comment>
<dbReference type="Proteomes" id="UP000000925">
    <property type="component" value="Chromosome"/>
</dbReference>
<dbReference type="PANTHER" id="PTHR42690:SF1">
    <property type="entry name" value="THREONINE SYNTHASE-LIKE 2"/>
    <property type="match status" value="1"/>
</dbReference>
<dbReference type="SUPFAM" id="SSF53686">
    <property type="entry name" value="Tryptophan synthase beta subunit-like PLP-dependent enzymes"/>
    <property type="match status" value="1"/>
</dbReference>
<dbReference type="InterPro" id="IPR037158">
    <property type="entry name" value="Thr_synth_N_sf"/>
</dbReference>
<feature type="modified residue" description="N6-(pyridoxal phosphate)lysine" evidence="12">
    <location>
        <position position="117"/>
    </location>
</feature>
<evidence type="ECO:0000313" key="15">
    <source>
        <dbReference type="EMBL" id="ADE55623.1"/>
    </source>
</evidence>
<dbReference type="STRING" id="583355.Caka_2607"/>
<dbReference type="CDD" id="cd01560">
    <property type="entry name" value="Thr-synth_2"/>
    <property type="match status" value="1"/>
</dbReference>
<evidence type="ECO:0000259" key="13">
    <source>
        <dbReference type="Pfam" id="PF00291"/>
    </source>
</evidence>
<proteinExistence type="inferred from homology"/>
<dbReference type="Gene3D" id="3.40.50.1100">
    <property type="match status" value="2"/>
</dbReference>
<evidence type="ECO:0000256" key="8">
    <source>
        <dbReference type="ARBA" id="ARBA00022898"/>
    </source>
</evidence>
<evidence type="ECO:0000256" key="1">
    <source>
        <dbReference type="ARBA" id="ARBA00001933"/>
    </source>
</evidence>
<name>D5EPB3_CORAD</name>
<dbReference type="InterPro" id="IPR036052">
    <property type="entry name" value="TrpB-like_PALP_sf"/>
</dbReference>
<feature type="domain" description="Tryptophan synthase beta chain-like PALP" evidence="13">
    <location>
        <begin position="106"/>
        <end position="321"/>
    </location>
</feature>
<feature type="domain" description="Threonine synthase N-terminal" evidence="14">
    <location>
        <begin position="9"/>
        <end position="85"/>
    </location>
</feature>
<dbReference type="Pfam" id="PF14821">
    <property type="entry name" value="Thr_synth_N"/>
    <property type="match status" value="1"/>
</dbReference>
<dbReference type="KEGG" id="caa:Caka_2607"/>
<comment type="similarity">
    <text evidence="3">Belongs to the threonine synthase family.</text>
</comment>
<evidence type="ECO:0000256" key="2">
    <source>
        <dbReference type="ARBA" id="ARBA00004979"/>
    </source>
</evidence>
<organism evidence="15 16">
    <name type="scientific">Coraliomargarita akajimensis (strain DSM 45221 / IAM 15411 / JCM 23193 / KCTC 12865 / 04OKA010-24)</name>
    <dbReference type="NCBI Taxonomy" id="583355"/>
    <lineage>
        <taxon>Bacteria</taxon>
        <taxon>Pseudomonadati</taxon>
        <taxon>Verrucomicrobiota</taxon>
        <taxon>Opitutia</taxon>
        <taxon>Puniceicoccales</taxon>
        <taxon>Coraliomargaritaceae</taxon>
        <taxon>Coraliomargarita</taxon>
    </lineage>
</organism>
<dbReference type="EC" id="4.2.3.1" evidence="4 11"/>
<dbReference type="RefSeq" id="WP_013044345.1">
    <property type="nucleotide sequence ID" value="NC_014008.1"/>
</dbReference>
<evidence type="ECO:0000256" key="6">
    <source>
        <dbReference type="ARBA" id="ARBA00022605"/>
    </source>
</evidence>
<keyword evidence="8 12" id="KW-0663">Pyridoxal phosphate</keyword>
<dbReference type="PANTHER" id="PTHR42690">
    <property type="entry name" value="THREONINE SYNTHASE FAMILY MEMBER"/>
    <property type="match status" value="1"/>
</dbReference>
<evidence type="ECO:0000256" key="10">
    <source>
        <dbReference type="ARBA" id="ARBA00049144"/>
    </source>
</evidence>
<evidence type="ECO:0000256" key="3">
    <source>
        <dbReference type="ARBA" id="ARBA00005517"/>
    </source>
</evidence>
<evidence type="ECO:0000256" key="5">
    <source>
        <dbReference type="ARBA" id="ARBA00018679"/>
    </source>
</evidence>
<evidence type="ECO:0000256" key="7">
    <source>
        <dbReference type="ARBA" id="ARBA00022697"/>
    </source>
</evidence>
<keyword evidence="7" id="KW-0791">Threonine biosynthesis</keyword>
<sequence>MTNDICWMQFISTRGQVPPVSFSTAVEQGLAPDGGLYLPEQLPDLAPYLSEWEGKSYAEICEAFFALFATDIDRDELHAIVQRSYTKFDDPEIAPIKQLSEDCSVLELFHGPTLAFKDFALQLLGNLYEAQIARTGRPISVLGATSGDTGAAAIHGLLGKQGVKTFILYPDGRISALQERQMTCTGADNVFPLAIKGSFDDAQAAMKTVFEDREFAAEVGLSAVNSINLARILAQCVYYLSAFFRLPAEKREQVTFVVPTGNFGNVLAGWLVQQMNVPIKGFRVATNQNDILHRLFDTGTYELDAVAPSLAPSMDIQVASNFERFLYYAVDCNAEKVREIISTFKESGKYVFENFSADTFSSSRTDDTEIGEIIQRVHDTFGYVIDPHTACGFAGDFAGPELVLSTAHPAKFPETIQAAIGVDSTHPSLEALKAETIVKHHVDPTPEAIKAFMRERV</sequence>
<dbReference type="InterPro" id="IPR051166">
    <property type="entry name" value="Threonine_Synthase"/>
</dbReference>
<dbReference type="HOGENOM" id="CLU_015170_1_0_0"/>
<dbReference type="Gene3D" id="3.90.1380.10">
    <property type="entry name" value="Threonine synthase, N-terminal domain"/>
    <property type="match status" value="1"/>
</dbReference>
<dbReference type="GO" id="GO:0030170">
    <property type="term" value="F:pyridoxal phosphate binding"/>
    <property type="evidence" value="ECO:0007669"/>
    <property type="project" value="InterPro"/>
</dbReference>
<dbReference type="AlphaFoldDB" id="D5EPB3"/>
<dbReference type="eggNOG" id="COG0498">
    <property type="taxonomic scope" value="Bacteria"/>
</dbReference>
<evidence type="ECO:0000256" key="4">
    <source>
        <dbReference type="ARBA" id="ARBA00013028"/>
    </source>
</evidence>
<dbReference type="InterPro" id="IPR029144">
    <property type="entry name" value="Thr_synth_N"/>
</dbReference>
<evidence type="ECO:0000256" key="11">
    <source>
        <dbReference type="NCBIfam" id="TIGR00260"/>
    </source>
</evidence>
<comment type="pathway">
    <text evidence="2">Amino-acid biosynthesis; L-threonine biosynthesis; L-threonine from L-aspartate: step 5/5.</text>
</comment>
<dbReference type="GO" id="GO:0009088">
    <property type="term" value="P:threonine biosynthetic process"/>
    <property type="evidence" value="ECO:0007669"/>
    <property type="project" value="UniProtKB-UniRule"/>
</dbReference>
<keyword evidence="16" id="KW-1185">Reference proteome</keyword>
<evidence type="ECO:0000256" key="12">
    <source>
        <dbReference type="PIRSR" id="PIRSR604450-51"/>
    </source>
</evidence>
<dbReference type="InterPro" id="IPR004450">
    <property type="entry name" value="Thr_synthase-like"/>
</dbReference>
<evidence type="ECO:0000313" key="16">
    <source>
        <dbReference type="Proteomes" id="UP000000925"/>
    </source>
</evidence>
<dbReference type="NCBIfam" id="TIGR00260">
    <property type="entry name" value="thrC"/>
    <property type="match status" value="1"/>
</dbReference>
<keyword evidence="6" id="KW-0028">Amino-acid biosynthesis</keyword>
<accession>D5EPB3</accession>
<dbReference type="PROSITE" id="PS00165">
    <property type="entry name" value="DEHYDRATASE_SER_THR"/>
    <property type="match status" value="1"/>
</dbReference>
<comment type="cofactor">
    <cofactor evidence="1 12">
        <name>pyridoxal 5'-phosphate</name>
        <dbReference type="ChEBI" id="CHEBI:597326"/>
    </cofactor>
</comment>
<protein>
    <recommendedName>
        <fullName evidence="5 11">Threonine synthase</fullName>
        <ecNumber evidence="4 11">4.2.3.1</ecNumber>
    </recommendedName>
</protein>
<dbReference type="GO" id="GO:0004795">
    <property type="term" value="F:threonine synthase activity"/>
    <property type="evidence" value="ECO:0007669"/>
    <property type="project" value="UniProtKB-UniRule"/>
</dbReference>
<dbReference type="Pfam" id="PF24857">
    <property type="entry name" value="THR4_C"/>
    <property type="match status" value="1"/>
</dbReference>
<dbReference type="InterPro" id="IPR001926">
    <property type="entry name" value="TrpB-like_PALP"/>
</dbReference>